<keyword evidence="1" id="KW-0812">Transmembrane</keyword>
<protein>
    <recommendedName>
        <fullName evidence="2">PEGA domain-containing protein</fullName>
    </recommendedName>
</protein>
<reference evidence="3 4" key="1">
    <citation type="submission" date="2017-07" db="EMBL/GenBank/DDBJ databases">
        <title>Mechanisms for carbon and nitrogen cycling indicate functional differentiation within the Candidate Phyla Radiation.</title>
        <authorList>
            <person name="Danczak R.E."/>
            <person name="Johnston M.D."/>
            <person name="Kenah C."/>
            <person name="Slattery M."/>
            <person name="Wrighton K.C."/>
            <person name="Wilkins M.J."/>
        </authorList>
    </citation>
    <scope>NUCLEOTIDE SEQUENCE [LARGE SCALE GENOMIC DNA]</scope>
    <source>
        <strain evidence="3">Licking1014_2</strain>
    </source>
</reference>
<keyword evidence="1" id="KW-0472">Membrane</keyword>
<dbReference type="InterPro" id="IPR013229">
    <property type="entry name" value="PEGA"/>
</dbReference>
<dbReference type="Pfam" id="PF08308">
    <property type="entry name" value="PEGA"/>
    <property type="match status" value="1"/>
</dbReference>
<dbReference type="Proteomes" id="UP000318711">
    <property type="component" value="Unassembled WGS sequence"/>
</dbReference>
<gene>
    <name evidence="3" type="ORF">CEN88_22</name>
</gene>
<evidence type="ECO:0000313" key="3">
    <source>
        <dbReference type="EMBL" id="TSC97460.1"/>
    </source>
</evidence>
<evidence type="ECO:0000259" key="2">
    <source>
        <dbReference type="Pfam" id="PF08308"/>
    </source>
</evidence>
<evidence type="ECO:0000256" key="1">
    <source>
        <dbReference type="SAM" id="Phobius"/>
    </source>
</evidence>
<sequence>MFKYVCQKIFFVGIIVAFFLILSIYSVSYAAGWRYNNETRWFQKTGLLFVMSQPSKTDIYLDGKKVAGQTPYLSQAVLPGRYTIEIKKDGYRNWEEEIVAEEGLVSQRPAVILFLNQANLMEVGEREKKLLDIEKQDVDTNDVFISADNTELWYQNKLVGRWLAGISQAKIYNQGSHLTFIREGKLYIIEANGGHEIELAKDITGNYVFTDHEKVLIYESMDGLKAVRIR</sequence>
<dbReference type="EMBL" id="VMGL01000002">
    <property type="protein sequence ID" value="TSC97460.1"/>
    <property type="molecule type" value="Genomic_DNA"/>
</dbReference>
<feature type="transmembrane region" description="Helical" evidence="1">
    <location>
        <begin position="9"/>
        <end position="31"/>
    </location>
</feature>
<feature type="domain" description="PEGA" evidence="2">
    <location>
        <begin position="46"/>
        <end position="99"/>
    </location>
</feature>
<dbReference type="AlphaFoldDB" id="A0A554LX63"/>
<proteinExistence type="predicted"/>
<organism evidence="3 4">
    <name type="scientific">Candidatus Berkelbacteria bacterium Licking1014_2</name>
    <dbReference type="NCBI Taxonomy" id="2017146"/>
    <lineage>
        <taxon>Bacteria</taxon>
        <taxon>Candidatus Berkelbacteria</taxon>
    </lineage>
</organism>
<accession>A0A554LX63</accession>
<evidence type="ECO:0000313" key="4">
    <source>
        <dbReference type="Proteomes" id="UP000318711"/>
    </source>
</evidence>
<comment type="caution">
    <text evidence="3">The sequence shown here is derived from an EMBL/GenBank/DDBJ whole genome shotgun (WGS) entry which is preliminary data.</text>
</comment>
<keyword evidence="1" id="KW-1133">Transmembrane helix</keyword>
<name>A0A554LX63_9BACT</name>